<keyword evidence="3" id="KW-1185">Reference proteome</keyword>
<sequence>MSKLSLSSHQQLLIVQELCSLVKAHTIIIFGSVAKGTARAESDIDIAYLSQVRRSTYQRFRIGQQLADQLDRDVDLIDFEEASTVFQVQIASTGIVLYEEKPMIRQLSYIQAFREYVQLNDKRQPILDHFMKKRGTL</sequence>
<evidence type="ECO:0000259" key="1">
    <source>
        <dbReference type="Pfam" id="PF18765"/>
    </source>
</evidence>
<protein>
    <recommendedName>
        <fullName evidence="1">Polymerase beta nucleotidyltransferase domain-containing protein</fullName>
    </recommendedName>
</protein>
<dbReference type="Proteomes" id="UP000094578">
    <property type="component" value="Unassembled WGS sequence"/>
</dbReference>
<organism evidence="2 3">
    <name type="scientific">Paenibacillus nuruki</name>
    <dbReference type="NCBI Taxonomy" id="1886670"/>
    <lineage>
        <taxon>Bacteria</taxon>
        <taxon>Bacillati</taxon>
        <taxon>Bacillota</taxon>
        <taxon>Bacilli</taxon>
        <taxon>Bacillales</taxon>
        <taxon>Paenibacillaceae</taxon>
        <taxon>Paenibacillus</taxon>
    </lineage>
</organism>
<dbReference type="Gene3D" id="3.30.460.10">
    <property type="entry name" value="Beta Polymerase, domain 2"/>
    <property type="match status" value="1"/>
</dbReference>
<evidence type="ECO:0000313" key="3">
    <source>
        <dbReference type="Proteomes" id="UP000094578"/>
    </source>
</evidence>
<dbReference type="InterPro" id="IPR043519">
    <property type="entry name" value="NT_sf"/>
</dbReference>
<dbReference type="InterPro" id="IPR052930">
    <property type="entry name" value="TA_antitoxin_MntA"/>
</dbReference>
<reference evidence="2 3" key="1">
    <citation type="submission" date="2016-08" db="EMBL/GenBank/DDBJ databases">
        <title>Genome sequencing of Paenibacillus sp. TI45-13ar, isolated from Korean traditional nuruk.</title>
        <authorList>
            <person name="Kim S.-J."/>
        </authorList>
    </citation>
    <scope>NUCLEOTIDE SEQUENCE [LARGE SCALE GENOMIC DNA]</scope>
    <source>
        <strain evidence="2 3">TI45-13ar</strain>
    </source>
</reference>
<dbReference type="NCBIfam" id="NF047752">
    <property type="entry name" value="MntA_antitoxin"/>
    <property type="match status" value="1"/>
</dbReference>
<dbReference type="PANTHER" id="PTHR43852">
    <property type="entry name" value="NUCLEOTIDYLTRANSFERASE"/>
    <property type="match status" value="1"/>
</dbReference>
<feature type="domain" description="Polymerase beta nucleotidyltransferase" evidence="1">
    <location>
        <begin position="23"/>
        <end position="101"/>
    </location>
</feature>
<accession>A0A1E3L581</accession>
<dbReference type="InterPro" id="IPR041633">
    <property type="entry name" value="Polbeta"/>
</dbReference>
<dbReference type="EMBL" id="MDER01000032">
    <property type="protein sequence ID" value="ODP28987.1"/>
    <property type="molecule type" value="Genomic_DNA"/>
</dbReference>
<evidence type="ECO:0000313" key="2">
    <source>
        <dbReference type="EMBL" id="ODP28987.1"/>
    </source>
</evidence>
<dbReference type="AlphaFoldDB" id="A0A1E3L581"/>
<dbReference type="CDD" id="cd05403">
    <property type="entry name" value="NT_KNTase_like"/>
    <property type="match status" value="1"/>
</dbReference>
<dbReference type="SUPFAM" id="SSF81301">
    <property type="entry name" value="Nucleotidyltransferase"/>
    <property type="match status" value="1"/>
</dbReference>
<gene>
    <name evidence="2" type="ORF">PTI45_01496</name>
</gene>
<dbReference type="Pfam" id="PF18765">
    <property type="entry name" value="Polbeta"/>
    <property type="match status" value="1"/>
</dbReference>
<dbReference type="RefSeq" id="WP_069326936.1">
    <property type="nucleotide sequence ID" value="NZ_MDER01000032.1"/>
</dbReference>
<comment type="caution">
    <text evidence="2">The sequence shown here is derived from an EMBL/GenBank/DDBJ whole genome shotgun (WGS) entry which is preliminary data.</text>
</comment>
<proteinExistence type="predicted"/>
<name>A0A1E3L581_9BACL</name>
<dbReference type="PANTHER" id="PTHR43852:SF2">
    <property type="entry name" value="PROTEIN ADENYLYLTRANSFERASE MNTA"/>
    <property type="match status" value="1"/>
</dbReference>
<dbReference type="STRING" id="1886670.PTI45_01496"/>